<dbReference type="EMBL" id="JAZHXJ010000162">
    <property type="protein sequence ID" value="KAL1871047.1"/>
    <property type="molecule type" value="Genomic_DNA"/>
</dbReference>
<proteinExistence type="inferred from homology"/>
<evidence type="ECO:0000256" key="5">
    <source>
        <dbReference type="ARBA" id="ARBA00022786"/>
    </source>
</evidence>
<keyword evidence="5" id="KW-0833">Ubl conjugation pathway</keyword>
<protein>
    <recommendedName>
        <fullName evidence="3">ubiquitinyl hydrolase 1</fullName>
        <ecNumber evidence="3">3.4.19.12</ecNumber>
    </recommendedName>
</protein>
<keyword evidence="4" id="KW-0645">Protease</keyword>
<evidence type="ECO:0000313" key="10">
    <source>
        <dbReference type="EMBL" id="KAL1871047.1"/>
    </source>
</evidence>
<sequence length="656" mass="73190">MMNSDTRRILSRYDSYDSPEIYQAFYTFERPWDRLSHPAVLISLLVLALSVYHQLASQDGRLPSLPELVWDGLVRATPARLLYVADNWFYPKLVPMPPFQQQSWHHAQKSEVMSRILGVGERGGIMSTVSQARLRSLGSLSLSSAAGFKGVPWRPPGLGNMDNSCYQNSILQSLSALMPFRNYLESFDLPDVANRGITRTVDALRGLLSDLNHRSNSGKTLWSPVKLRSMSTWQQQDAQEYFSKLLDQVDAEAAKVIREVRAAASLDAADITRDESTASQHSDDSGYQSLTVHSKLGVDLKLARNPLEGLSAQRVACTACGYSEGLTMTQFNCLTLNLTTDDGVQDVYEHLDGYTKVESIPGVECAKCSLQSYRDALRILNENVLKKGGKEEDFPQMFQRFHTVETALEEEMFDERTLSEKVKIPAKHRICSTKTKQTVIARPPQSLAIHMNRSVFDERTFRIVKNFAAVRFPLVMDLGAWCLGSGVSPSSEDEKSLSFTVQPEEQWLLEPQTSMVAGSLGSCKMAGPIYELRAVITHKGLHNNGHYICYKKCPDPVWDKGTGWTDADSAGDPVAESTEIITGLAGENATPPTSRWWRMSDQNVSEVDEETVLAQGDVFMLFYDCIDRNMVTKSDPTRLEPPEDEAVAVRETTVAS</sequence>
<feature type="region of interest" description="Disordered" evidence="8">
    <location>
        <begin position="634"/>
        <end position="656"/>
    </location>
</feature>
<dbReference type="InterPro" id="IPR028889">
    <property type="entry name" value="USP"/>
</dbReference>
<dbReference type="Pfam" id="PF00443">
    <property type="entry name" value="UCH"/>
    <property type="match status" value="1"/>
</dbReference>
<keyword evidence="7" id="KW-0788">Thiol protease</keyword>
<evidence type="ECO:0000256" key="3">
    <source>
        <dbReference type="ARBA" id="ARBA00012759"/>
    </source>
</evidence>
<dbReference type="PROSITE" id="PS00973">
    <property type="entry name" value="USP_2"/>
    <property type="match status" value="1"/>
</dbReference>
<dbReference type="InterPro" id="IPR001394">
    <property type="entry name" value="Peptidase_C19_UCH"/>
</dbReference>
<accession>A0ABR3X5U0</accession>
<dbReference type="EC" id="3.4.19.12" evidence="3"/>
<evidence type="ECO:0000256" key="6">
    <source>
        <dbReference type="ARBA" id="ARBA00022801"/>
    </source>
</evidence>
<evidence type="ECO:0000256" key="2">
    <source>
        <dbReference type="ARBA" id="ARBA00009085"/>
    </source>
</evidence>
<feature type="domain" description="USP" evidence="9">
    <location>
        <begin position="156"/>
        <end position="626"/>
    </location>
</feature>
<comment type="similarity">
    <text evidence="2">Belongs to the peptidase C19 family.</text>
</comment>
<dbReference type="PANTHER" id="PTHR24006">
    <property type="entry name" value="UBIQUITIN CARBOXYL-TERMINAL HYDROLASE"/>
    <property type="match status" value="1"/>
</dbReference>
<dbReference type="Proteomes" id="UP001586593">
    <property type="component" value="Unassembled WGS sequence"/>
</dbReference>
<evidence type="ECO:0000256" key="1">
    <source>
        <dbReference type="ARBA" id="ARBA00000707"/>
    </source>
</evidence>
<comment type="catalytic activity">
    <reaction evidence="1">
        <text>Thiol-dependent hydrolysis of ester, thioester, amide, peptide and isopeptide bonds formed by the C-terminal Gly of ubiquitin (a 76-residue protein attached to proteins as an intracellular targeting signal).</text>
        <dbReference type="EC" id="3.4.19.12"/>
    </reaction>
</comment>
<organism evidence="10 11">
    <name type="scientific">Phialemonium thermophilum</name>
    <dbReference type="NCBI Taxonomy" id="223376"/>
    <lineage>
        <taxon>Eukaryota</taxon>
        <taxon>Fungi</taxon>
        <taxon>Dikarya</taxon>
        <taxon>Ascomycota</taxon>
        <taxon>Pezizomycotina</taxon>
        <taxon>Sordariomycetes</taxon>
        <taxon>Sordariomycetidae</taxon>
        <taxon>Cephalothecales</taxon>
        <taxon>Cephalothecaceae</taxon>
        <taxon>Phialemonium</taxon>
    </lineage>
</organism>
<dbReference type="InterPro" id="IPR050164">
    <property type="entry name" value="Peptidase_C19"/>
</dbReference>
<comment type="caution">
    <text evidence="10">The sequence shown here is derived from an EMBL/GenBank/DDBJ whole genome shotgun (WGS) entry which is preliminary data.</text>
</comment>
<evidence type="ECO:0000256" key="4">
    <source>
        <dbReference type="ARBA" id="ARBA00022670"/>
    </source>
</evidence>
<keyword evidence="11" id="KW-1185">Reference proteome</keyword>
<name>A0ABR3X5U0_9PEZI</name>
<dbReference type="InterPro" id="IPR038765">
    <property type="entry name" value="Papain-like_cys_pep_sf"/>
</dbReference>
<dbReference type="PROSITE" id="PS50235">
    <property type="entry name" value="USP_3"/>
    <property type="match status" value="1"/>
</dbReference>
<dbReference type="Gene3D" id="3.90.70.10">
    <property type="entry name" value="Cysteine proteinases"/>
    <property type="match status" value="1"/>
</dbReference>
<dbReference type="CDD" id="cd02662">
    <property type="entry name" value="Peptidase_C19F"/>
    <property type="match status" value="1"/>
</dbReference>
<evidence type="ECO:0000313" key="11">
    <source>
        <dbReference type="Proteomes" id="UP001586593"/>
    </source>
</evidence>
<keyword evidence="6" id="KW-0378">Hydrolase</keyword>
<dbReference type="SUPFAM" id="SSF54001">
    <property type="entry name" value="Cysteine proteinases"/>
    <property type="match status" value="1"/>
</dbReference>
<evidence type="ECO:0000256" key="7">
    <source>
        <dbReference type="ARBA" id="ARBA00022807"/>
    </source>
</evidence>
<dbReference type="PANTHER" id="PTHR24006:SF888">
    <property type="entry name" value="UBIQUITIN CARBOXYL-TERMINAL HYDROLASE 30"/>
    <property type="match status" value="1"/>
</dbReference>
<reference evidence="10 11" key="1">
    <citation type="journal article" date="2024" name="Commun. Biol.">
        <title>Comparative genomic analysis of thermophilic fungi reveals convergent evolutionary adaptations and gene losses.</title>
        <authorList>
            <person name="Steindorff A.S."/>
            <person name="Aguilar-Pontes M.V."/>
            <person name="Robinson A.J."/>
            <person name="Andreopoulos B."/>
            <person name="LaButti K."/>
            <person name="Kuo A."/>
            <person name="Mondo S."/>
            <person name="Riley R."/>
            <person name="Otillar R."/>
            <person name="Haridas S."/>
            <person name="Lipzen A."/>
            <person name="Grimwood J."/>
            <person name="Schmutz J."/>
            <person name="Clum A."/>
            <person name="Reid I.D."/>
            <person name="Moisan M.C."/>
            <person name="Butler G."/>
            <person name="Nguyen T.T.M."/>
            <person name="Dewar K."/>
            <person name="Conant G."/>
            <person name="Drula E."/>
            <person name="Henrissat B."/>
            <person name="Hansel C."/>
            <person name="Singer S."/>
            <person name="Hutchinson M.I."/>
            <person name="de Vries R.P."/>
            <person name="Natvig D.O."/>
            <person name="Powell A.J."/>
            <person name="Tsang A."/>
            <person name="Grigoriev I.V."/>
        </authorList>
    </citation>
    <scope>NUCLEOTIDE SEQUENCE [LARGE SCALE GENOMIC DNA]</scope>
    <source>
        <strain evidence="10 11">ATCC 24622</strain>
    </source>
</reference>
<evidence type="ECO:0000256" key="8">
    <source>
        <dbReference type="SAM" id="MobiDB-lite"/>
    </source>
</evidence>
<dbReference type="InterPro" id="IPR018200">
    <property type="entry name" value="USP_CS"/>
</dbReference>
<gene>
    <name evidence="10" type="ORF">VTK73DRAFT_2282</name>
</gene>
<evidence type="ECO:0000259" key="9">
    <source>
        <dbReference type="PROSITE" id="PS50235"/>
    </source>
</evidence>